<dbReference type="AlphaFoldDB" id="A0A3A8QXT3"/>
<evidence type="ECO:0000313" key="3">
    <source>
        <dbReference type="EMBL" id="RKH71720.1"/>
    </source>
</evidence>
<gene>
    <name evidence="3" type="ORF">D7X96_07270</name>
</gene>
<dbReference type="RefSeq" id="WP_121769323.1">
    <property type="nucleotide sequence ID" value="NZ_RAWM01000013.1"/>
</dbReference>
<dbReference type="Proteomes" id="UP000282656">
    <property type="component" value="Unassembled WGS sequence"/>
</dbReference>
<dbReference type="Pfam" id="PF13471">
    <property type="entry name" value="Transglut_core3"/>
    <property type="match status" value="1"/>
</dbReference>
<keyword evidence="1" id="KW-0732">Signal</keyword>
<sequence length="347" mass="36387">MKALFAIAMLALPGIPASTGAEAARSGSSVRFVFAWRGVPVGTVGLSLDAGRFTYTSRHLHVRDGHAGERVREVTLPVDATGRVTAGDAVPQALWLWRGPPPEGCVKGREELSGQEGPHCVTARGPTSAEGTMLGARFRARYDDRGQLQALEVGDSRFTRAAPGERLRAPPELFADGVPVEGGTGGALALAPRGDGPSFTVPPRLPEMTEWTPAAARALSAKVHAAFPDKGPTAADWRPGGEGEAGGCLAHALRYASLARARGQRVGLVHGLLVVDGGPARPHAWVRVALKGGGTLELDPTSLDPVRPDTHLALALAPPEGPALEAGERWLALLRGDYRVVRATRTE</sequence>
<accession>A0A3A8QXT3</accession>
<proteinExistence type="predicted"/>
<dbReference type="Gene3D" id="3.10.620.30">
    <property type="match status" value="1"/>
</dbReference>
<organism evidence="3 4">
    <name type="scientific">Corallococcus interemptor</name>
    <dbReference type="NCBI Taxonomy" id="2316720"/>
    <lineage>
        <taxon>Bacteria</taxon>
        <taxon>Pseudomonadati</taxon>
        <taxon>Myxococcota</taxon>
        <taxon>Myxococcia</taxon>
        <taxon>Myxococcales</taxon>
        <taxon>Cystobacterineae</taxon>
        <taxon>Myxococcaceae</taxon>
        <taxon>Corallococcus</taxon>
    </lineage>
</organism>
<feature type="signal peptide" evidence="1">
    <location>
        <begin position="1"/>
        <end position="23"/>
    </location>
</feature>
<name>A0A3A8QXT3_9BACT</name>
<keyword evidence="4" id="KW-1185">Reference proteome</keyword>
<evidence type="ECO:0000313" key="4">
    <source>
        <dbReference type="Proteomes" id="UP000282656"/>
    </source>
</evidence>
<dbReference type="EMBL" id="RAWM01000013">
    <property type="protein sequence ID" value="RKH71720.1"/>
    <property type="molecule type" value="Genomic_DNA"/>
</dbReference>
<feature type="chain" id="PRO_5017457050" evidence="1">
    <location>
        <begin position="24"/>
        <end position="347"/>
    </location>
</feature>
<comment type="caution">
    <text evidence="3">The sequence shown here is derived from an EMBL/GenBank/DDBJ whole genome shotgun (WGS) entry which is preliminary data.</text>
</comment>
<evidence type="ECO:0000259" key="2">
    <source>
        <dbReference type="Pfam" id="PF13471"/>
    </source>
</evidence>
<reference evidence="4" key="1">
    <citation type="submission" date="2018-09" db="EMBL/GenBank/DDBJ databases">
        <authorList>
            <person name="Livingstone P.G."/>
            <person name="Whitworth D.E."/>
        </authorList>
    </citation>
    <scope>NUCLEOTIDE SEQUENCE [LARGE SCALE GENOMIC DNA]</scope>
    <source>
        <strain evidence="4">AB047A</strain>
    </source>
</reference>
<feature type="domain" description="Microcin J25-processing protein McjB C-terminal" evidence="2">
    <location>
        <begin position="247"/>
        <end position="288"/>
    </location>
</feature>
<protein>
    <submittedName>
        <fullName evidence="3">Transglutaminase domain-containing protein</fullName>
    </submittedName>
</protein>
<dbReference type="OrthoDB" id="5381404at2"/>
<dbReference type="InterPro" id="IPR032708">
    <property type="entry name" value="McjB_C"/>
</dbReference>
<evidence type="ECO:0000256" key="1">
    <source>
        <dbReference type="SAM" id="SignalP"/>
    </source>
</evidence>